<accession>A0A423VQA1</accession>
<evidence type="ECO:0000256" key="2">
    <source>
        <dbReference type="ARBA" id="ARBA00022801"/>
    </source>
</evidence>
<dbReference type="InterPro" id="IPR013830">
    <property type="entry name" value="SGNH_hydro"/>
</dbReference>
<dbReference type="OrthoDB" id="2141316at2759"/>
<feature type="domain" description="SGNH hydrolase-type esterase" evidence="4">
    <location>
        <begin position="49"/>
        <end position="145"/>
    </location>
</feature>
<dbReference type="Pfam" id="PF13472">
    <property type="entry name" value="Lipase_GDSL_2"/>
    <property type="match status" value="1"/>
</dbReference>
<protein>
    <recommendedName>
        <fullName evidence="4">SGNH hydrolase-type esterase domain-containing protein</fullName>
    </recommendedName>
</protein>
<dbReference type="AlphaFoldDB" id="A0A423VQA1"/>
<keyword evidence="2" id="KW-0378">Hydrolase</keyword>
<keyword evidence="6" id="KW-1185">Reference proteome</keyword>
<dbReference type="EMBL" id="LKEA01000046">
    <property type="protein sequence ID" value="ROV93216.1"/>
    <property type="molecule type" value="Genomic_DNA"/>
</dbReference>
<sequence>MKLFIQLLGFLYAVTAVPIGVGLDKSCSSKENGLTLTQTTEPNRVWLCGDSTMAPGGGHNGTEGWGQYLQYSLDASRMIVNNSAYSGRSARTFTREGRFQAIFDKVKPGDWAIIEFGHNDGRKCMSLVARRHGFHLLISSLHTAADPTNDTKYRVDCPGIGSETCPVTYNNQTEVVQTYATYLRNASSIFLSLGAKVIISSQTPTNPFDNVNGTYSWVPTIYEWYTWYIVNSLGGPNEGIYYVNHGDYGAQALKLMGRDTANTNFPMDHTHTSPWLADVFSKAFVLGVKCGTSPFQGFIVNATSRIEGDLLGMCEQVNSTLPIKRRESMFSYRL</sequence>
<dbReference type="Proteomes" id="UP000283895">
    <property type="component" value="Unassembled WGS sequence"/>
</dbReference>
<reference evidence="5 6" key="1">
    <citation type="submission" date="2015-09" db="EMBL/GenBank/DDBJ databases">
        <title>Host preference determinants of Valsa canker pathogens revealed by comparative genomics.</title>
        <authorList>
            <person name="Yin Z."/>
            <person name="Huang L."/>
        </authorList>
    </citation>
    <scope>NUCLEOTIDE SEQUENCE [LARGE SCALE GENOMIC DNA]</scope>
    <source>
        <strain evidence="5 6">03-1</strain>
    </source>
</reference>
<proteinExistence type="inferred from homology"/>
<evidence type="ECO:0000256" key="3">
    <source>
        <dbReference type="SAM" id="SignalP"/>
    </source>
</evidence>
<evidence type="ECO:0000313" key="6">
    <source>
        <dbReference type="Proteomes" id="UP000283895"/>
    </source>
</evidence>
<feature type="chain" id="PRO_5019228401" description="SGNH hydrolase-type esterase domain-containing protein" evidence="3">
    <location>
        <begin position="17"/>
        <end position="334"/>
    </location>
</feature>
<evidence type="ECO:0000259" key="4">
    <source>
        <dbReference type="Pfam" id="PF13472"/>
    </source>
</evidence>
<dbReference type="InterPro" id="IPR036514">
    <property type="entry name" value="SGNH_hydro_sf"/>
</dbReference>
<comment type="similarity">
    <text evidence="1">Belongs to the 'GDSL' lipolytic enzyme family.</text>
</comment>
<dbReference type="SUPFAM" id="SSF52266">
    <property type="entry name" value="SGNH hydrolase"/>
    <property type="match status" value="1"/>
</dbReference>
<gene>
    <name evidence="5" type="ORF">VMCG_08695</name>
</gene>
<evidence type="ECO:0000256" key="1">
    <source>
        <dbReference type="ARBA" id="ARBA00008668"/>
    </source>
</evidence>
<dbReference type="GO" id="GO:0016787">
    <property type="term" value="F:hydrolase activity"/>
    <property type="evidence" value="ECO:0007669"/>
    <property type="project" value="UniProtKB-KW"/>
</dbReference>
<feature type="signal peptide" evidence="3">
    <location>
        <begin position="1"/>
        <end position="16"/>
    </location>
</feature>
<name>A0A423VQA1_9PEZI</name>
<dbReference type="InterPro" id="IPR037459">
    <property type="entry name" value="RhgT-like"/>
</dbReference>
<dbReference type="STRING" id="356882.A0A423VQA1"/>
<comment type="caution">
    <text evidence="5">The sequence shown here is derived from an EMBL/GenBank/DDBJ whole genome shotgun (WGS) entry which is preliminary data.</text>
</comment>
<evidence type="ECO:0000313" key="5">
    <source>
        <dbReference type="EMBL" id="ROV93216.1"/>
    </source>
</evidence>
<dbReference type="Gene3D" id="3.40.50.1110">
    <property type="entry name" value="SGNH hydrolase"/>
    <property type="match status" value="1"/>
</dbReference>
<dbReference type="PANTHER" id="PTHR43695">
    <property type="entry name" value="PUTATIVE (AFU_ORTHOLOGUE AFUA_2G17250)-RELATED"/>
    <property type="match status" value="1"/>
</dbReference>
<keyword evidence="3" id="KW-0732">Signal</keyword>
<dbReference type="PANTHER" id="PTHR43695:SF1">
    <property type="entry name" value="RHAMNOGALACTURONAN ACETYLESTERASE"/>
    <property type="match status" value="1"/>
</dbReference>
<organism evidence="5 6">
    <name type="scientific">Cytospora schulzeri</name>
    <dbReference type="NCBI Taxonomy" id="448051"/>
    <lineage>
        <taxon>Eukaryota</taxon>
        <taxon>Fungi</taxon>
        <taxon>Dikarya</taxon>
        <taxon>Ascomycota</taxon>
        <taxon>Pezizomycotina</taxon>
        <taxon>Sordariomycetes</taxon>
        <taxon>Sordariomycetidae</taxon>
        <taxon>Diaporthales</taxon>
        <taxon>Cytosporaceae</taxon>
        <taxon>Cytospora</taxon>
    </lineage>
</organism>